<gene>
    <name evidence="15" type="ORF">GOP47_0019789</name>
</gene>
<accession>A0A9D4Z836</accession>
<evidence type="ECO:0000256" key="5">
    <source>
        <dbReference type="ARBA" id="ARBA00013229"/>
    </source>
</evidence>
<keyword evidence="7" id="KW-0732">Signal</keyword>
<dbReference type="InterPro" id="IPR033131">
    <property type="entry name" value="Pectinesterase_Asp_AS"/>
</dbReference>
<evidence type="ECO:0000256" key="3">
    <source>
        <dbReference type="ARBA" id="ARBA00005184"/>
    </source>
</evidence>
<protein>
    <recommendedName>
        <fullName evidence="5 12">Pectinesterase</fullName>
        <ecNumber evidence="5 12">3.1.1.11</ecNumber>
    </recommendedName>
</protein>
<dbReference type="Pfam" id="PF01095">
    <property type="entry name" value="Pectinesterase"/>
    <property type="match status" value="1"/>
</dbReference>
<evidence type="ECO:0000256" key="10">
    <source>
        <dbReference type="ARBA" id="ARBA00047928"/>
    </source>
</evidence>
<dbReference type="AlphaFoldDB" id="A0A9D4Z836"/>
<dbReference type="EMBL" id="JABFUD020000019">
    <property type="protein sequence ID" value="KAI5065094.1"/>
    <property type="molecule type" value="Genomic_DNA"/>
</dbReference>
<evidence type="ECO:0000256" key="2">
    <source>
        <dbReference type="ARBA" id="ARBA00004613"/>
    </source>
</evidence>
<evidence type="ECO:0000256" key="13">
    <source>
        <dbReference type="SAM" id="MobiDB-lite"/>
    </source>
</evidence>
<proteinExistence type="inferred from homology"/>
<evidence type="ECO:0000256" key="4">
    <source>
        <dbReference type="ARBA" id="ARBA00008891"/>
    </source>
</evidence>
<keyword evidence="9 12" id="KW-0063">Aspartyl esterase</keyword>
<feature type="domain" description="Pectinesterase catalytic" evidence="14">
    <location>
        <begin position="85"/>
        <end position="370"/>
    </location>
</feature>
<feature type="compositionally biased region" description="Acidic residues" evidence="13">
    <location>
        <begin position="39"/>
        <end position="52"/>
    </location>
</feature>
<dbReference type="InterPro" id="IPR012334">
    <property type="entry name" value="Pectin_lyas_fold"/>
</dbReference>
<dbReference type="OrthoDB" id="2019149at2759"/>
<comment type="similarity">
    <text evidence="4">Belongs to the pectinesterase family.</text>
</comment>
<dbReference type="FunFam" id="2.160.20.10:FF:000008">
    <property type="entry name" value="Pectinesterase"/>
    <property type="match status" value="1"/>
</dbReference>
<dbReference type="EC" id="3.1.1.11" evidence="5 12"/>
<keyword evidence="8 12" id="KW-0378">Hydrolase</keyword>
<evidence type="ECO:0000256" key="12">
    <source>
        <dbReference type="RuleBase" id="RU000589"/>
    </source>
</evidence>
<comment type="catalytic activity">
    <reaction evidence="10 12">
        <text>[(1-&gt;4)-alpha-D-galacturonosyl methyl ester](n) + n H2O = [(1-&gt;4)-alpha-D-galacturonosyl](n) + n methanol + n H(+)</text>
        <dbReference type="Rhea" id="RHEA:22380"/>
        <dbReference type="Rhea" id="RHEA-COMP:14570"/>
        <dbReference type="Rhea" id="RHEA-COMP:14573"/>
        <dbReference type="ChEBI" id="CHEBI:15377"/>
        <dbReference type="ChEBI" id="CHEBI:15378"/>
        <dbReference type="ChEBI" id="CHEBI:17790"/>
        <dbReference type="ChEBI" id="CHEBI:140522"/>
        <dbReference type="ChEBI" id="CHEBI:140523"/>
        <dbReference type="EC" id="3.1.1.11"/>
    </reaction>
</comment>
<evidence type="ECO:0000256" key="7">
    <source>
        <dbReference type="ARBA" id="ARBA00022729"/>
    </source>
</evidence>
<keyword evidence="16" id="KW-1185">Reference proteome</keyword>
<evidence type="ECO:0000313" key="15">
    <source>
        <dbReference type="EMBL" id="KAI5065094.1"/>
    </source>
</evidence>
<evidence type="ECO:0000313" key="16">
    <source>
        <dbReference type="Proteomes" id="UP000886520"/>
    </source>
</evidence>
<evidence type="ECO:0000259" key="14">
    <source>
        <dbReference type="Pfam" id="PF01095"/>
    </source>
</evidence>
<sequence>MLSSREQRPVTRECEKETRECSSQSSSSSLLIHHTQTDSQDEVDDTDGGTSEEEFKGWLDHIRNSEENQPHFRQFFHRSKNSSTIVVDVNGYGNFTSIQKAVDSIPSGKNPVYIIVNPGIYREKVVIPMTKDFITLQGHGRNTTMVVWNDTATVANSTYRSASISVDAQYFAAMNISFQNSAPAQLPGVERQQAVALRVSGDNAVFYGCGFMGHQDTLYDHKGEHYFRDCYIEGSIDFVFGNGRSVYQGCELHVVPITPGSLTAQKRARNTSDSGFVFLNCTIRGTGVVYLGRAWGRYSRVVFLYTYMENIIRPQGWNNWGDTRRNGTVYYGQYKCTGAGAGQNGREPWVHELTDQEAKPFLNLDFIEGNLWVPLVMPTLNL</sequence>
<comment type="subcellular location">
    <subcellularLocation>
        <location evidence="1">Cell envelope</location>
    </subcellularLocation>
    <subcellularLocation>
        <location evidence="2">Secreted</location>
    </subcellularLocation>
</comment>
<feature type="compositionally biased region" description="Basic and acidic residues" evidence="13">
    <location>
        <begin position="1"/>
        <end position="20"/>
    </location>
</feature>
<evidence type="ECO:0000256" key="8">
    <source>
        <dbReference type="ARBA" id="ARBA00022801"/>
    </source>
</evidence>
<dbReference type="SUPFAM" id="SSF51126">
    <property type="entry name" value="Pectin lyase-like"/>
    <property type="match status" value="1"/>
</dbReference>
<comment type="caution">
    <text evidence="15">The sequence shown here is derived from an EMBL/GenBank/DDBJ whole genome shotgun (WGS) entry which is preliminary data.</text>
</comment>
<dbReference type="GO" id="GO:0005576">
    <property type="term" value="C:extracellular region"/>
    <property type="evidence" value="ECO:0007669"/>
    <property type="project" value="UniProtKB-SubCell"/>
</dbReference>
<evidence type="ECO:0000256" key="9">
    <source>
        <dbReference type="ARBA" id="ARBA00023085"/>
    </source>
</evidence>
<dbReference type="PROSITE" id="PS00503">
    <property type="entry name" value="PECTINESTERASE_2"/>
    <property type="match status" value="1"/>
</dbReference>
<evidence type="ECO:0000256" key="6">
    <source>
        <dbReference type="ARBA" id="ARBA00022525"/>
    </source>
</evidence>
<feature type="active site" evidence="11">
    <location>
        <position position="237"/>
    </location>
</feature>
<dbReference type="GO" id="GO:0042545">
    <property type="term" value="P:cell wall modification"/>
    <property type="evidence" value="ECO:0007669"/>
    <property type="project" value="UniProtKB-UniRule"/>
</dbReference>
<comment type="pathway">
    <text evidence="3 12">Glycan metabolism; pectin degradation; 2-dehydro-3-deoxy-D-gluconate from pectin: step 1/5.</text>
</comment>
<dbReference type="InterPro" id="IPR011050">
    <property type="entry name" value="Pectin_lyase_fold/virulence"/>
</dbReference>
<dbReference type="PANTHER" id="PTHR31321">
    <property type="entry name" value="ACYL-COA THIOESTER HYDROLASE YBHC-RELATED"/>
    <property type="match status" value="1"/>
</dbReference>
<dbReference type="GO" id="GO:0030599">
    <property type="term" value="F:pectinesterase activity"/>
    <property type="evidence" value="ECO:0007669"/>
    <property type="project" value="UniProtKB-UniRule"/>
</dbReference>
<dbReference type="Proteomes" id="UP000886520">
    <property type="component" value="Chromosome 19"/>
</dbReference>
<dbReference type="Gene3D" id="2.160.20.10">
    <property type="entry name" value="Single-stranded right-handed beta-helix, Pectin lyase-like"/>
    <property type="match status" value="1"/>
</dbReference>
<keyword evidence="6" id="KW-0964">Secreted</keyword>
<dbReference type="GO" id="GO:0045490">
    <property type="term" value="P:pectin catabolic process"/>
    <property type="evidence" value="ECO:0007669"/>
    <property type="project" value="UniProtKB-UniRule"/>
</dbReference>
<reference evidence="15" key="1">
    <citation type="submission" date="2021-01" db="EMBL/GenBank/DDBJ databases">
        <title>Adiantum capillus-veneris genome.</title>
        <authorList>
            <person name="Fang Y."/>
            <person name="Liao Q."/>
        </authorList>
    </citation>
    <scope>NUCLEOTIDE SEQUENCE</scope>
    <source>
        <strain evidence="15">H3</strain>
        <tissue evidence="15">Leaf</tissue>
    </source>
</reference>
<name>A0A9D4Z836_ADICA</name>
<dbReference type="InterPro" id="IPR000070">
    <property type="entry name" value="Pectinesterase_cat"/>
</dbReference>
<evidence type="ECO:0000256" key="1">
    <source>
        <dbReference type="ARBA" id="ARBA00004196"/>
    </source>
</evidence>
<dbReference type="PANTHER" id="PTHR31321:SF112">
    <property type="entry name" value="PECTINESTERASE"/>
    <property type="match status" value="1"/>
</dbReference>
<organism evidence="15 16">
    <name type="scientific">Adiantum capillus-veneris</name>
    <name type="common">Maidenhair fern</name>
    <dbReference type="NCBI Taxonomy" id="13818"/>
    <lineage>
        <taxon>Eukaryota</taxon>
        <taxon>Viridiplantae</taxon>
        <taxon>Streptophyta</taxon>
        <taxon>Embryophyta</taxon>
        <taxon>Tracheophyta</taxon>
        <taxon>Polypodiopsida</taxon>
        <taxon>Polypodiidae</taxon>
        <taxon>Polypodiales</taxon>
        <taxon>Pteridineae</taxon>
        <taxon>Pteridaceae</taxon>
        <taxon>Vittarioideae</taxon>
        <taxon>Adiantum</taxon>
    </lineage>
</organism>
<evidence type="ECO:0000256" key="11">
    <source>
        <dbReference type="PROSITE-ProRule" id="PRU10040"/>
    </source>
</evidence>
<feature type="region of interest" description="Disordered" evidence="13">
    <location>
        <begin position="1"/>
        <end position="53"/>
    </location>
</feature>